<feature type="region of interest" description="Disordered" evidence="1">
    <location>
        <begin position="1"/>
        <end position="49"/>
    </location>
</feature>
<proteinExistence type="predicted"/>
<feature type="compositionally biased region" description="Polar residues" evidence="1">
    <location>
        <begin position="31"/>
        <end position="42"/>
    </location>
</feature>
<protein>
    <recommendedName>
        <fullName evidence="3">Integrase, catalytic region, zinc finger, CCHC-type, peptidase aspartic, catalytic</fullName>
    </recommendedName>
</protein>
<reference evidence="2" key="1">
    <citation type="journal article" date="2019" name="Sci. Rep.">
        <title>Draft genome of Tanacetum cinerariifolium, the natural source of mosquito coil.</title>
        <authorList>
            <person name="Yamashiro T."/>
            <person name="Shiraishi A."/>
            <person name="Satake H."/>
            <person name="Nakayama K."/>
        </authorList>
    </citation>
    <scope>NUCLEOTIDE SEQUENCE</scope>
</reference>
<dbReference type="AlphaFoldDB" id="A0A699KLE9"/>
<organism evidence="2">
    <name type="scientific">Tanacetum cinerariifolium</name>
    <name type="common">Dalmatian daisy</name>
    <name type="synonym">Chrysanthemum cinerariifolium</name>
    <dbReference type="NCBI Taxonomy" id="118510"/>
    <lineage>
        <taxon>Eukaryota</taxon>
        <taxon>Viridiplantae</taxon>
        <taxon>Streptophyta</taxon>
        <taxon>Embryophyta</taxon>
        <taxon>Tracheophyta</taxon>
        <taxon>Spermatophyta</taxon>
        <taxon>Magnoliopsida</taxon>
        <taxon>eudicotyledons</taxon>
        <taxon>Gunneridae</taxon>
        <taxon>Pentapetalae</taxon>
        <taxon>asterids</taxon>
        <taxon>campanulids</taxon>
        <taxon>Asterales</taxon>
        <taxon>Asteraceae</taxon>
        <taxon>Asteroideae</taxon>
        <taxon>Anthemideae</taxon>
        <taxon>Anthemidinae</taxon>
        <taxon>Tanacetum</taxon>
    </lineage>
</organism>
<gene>
    <name evidence="2" type="ORF">Tci_667273</name>
</gene>
<comment type="caution">
    <text evidence="2">The sequence shown here is derived from an EMBL/GenBank/DDBJ whole genome shotgun (WGS) entry which is preliminary data.</text>
</comment>
<feature type="compositionally biased region" description="Polar residues" evidence="1">
    <location>
        <begin position="1"/>
        <end position="24"/>
    </location>
</feature>
<evidence type="ECO:0008006" key="3">
    <source>
        <dbReference type="Google" id="ProtNLM"/>
    </source>
</evidence>
<dbReference type="EMBL" id="BKCJ010521046">
    <property type="protein sequence ID" value="GFA95301.1"/>
    <property type="molecule type" value="Genomic_DNA"/>
</dbReference>
<accession>A0A699KLE9</accession>
<name>A0A699KLE9_TANCI</name>
<evidence type="ECO:0000313" key="2">
    <source>
        <dbReference type="EMBL" id="GFA95301.1"/>
    </source>
</evidence>
<sequence length="107" mass="11427">MKPDTSRGSNTLVPPPYSSSSVNLSLGPELQSMTAATSSSGLVPNPIPQQPCILPPRDNWDRLFQHMFDEYFNPLTIVVSPIPVAAAPRAVNLANSPVSTSIDQNAP</sequence>
<evidence type="ECO:0000256" key="1">
    <source>
        <dbReference type="SAM" id="MobiDB-lite"/>
    </source>
</evidence>